<dbReference type="Pfam" id="PF00150">
    <property type="entry name" value="Cellulase"/>
    <property type="match status" value="1"/>
</dbReference>
<feature type="domain" description="Glycoside hydrolase family 5" evidence="5">
    <location>
        <begin position="20"/>
        <end position="319"/>
    </location>
</feature>
<accession>A0A6B2L8B1</accession>
<dbReference type="InterPro" id="IPR017853">
    <property type="entry name" value="GH"/>
</dbReference>
<evidence type="ECO:0000259" key="5">
    <source>
        <dbReference type="Pfam" id="PF00150"/>
    </source>
</evidence>
<dbReference type="InterPro" id="IPR001547">
    <property type="entry name" value="Glyco_hydro_5"/>
</dbReference>
<evidence type="ECO:0000256" key="3">
    <source>
        <dbReference type="ARBA" id="ARBA00023295"/>
    </source>
</evidence>
<dbReference type="PANTHER" id="PTHR35923:SF4">
    <property type="entry name" value="GLYCOSIDE HYDROLASE FAMILY 5 DOMAIN-CONTAINING PROTEIN"/>
    <property type="match status" value="1"/>
</dbReference>
<dbReference type="EMBL" id="GIBP01004206">
    <property type="protein sequence ID" value="NDV33175.1"/>
    <property type="molecule type" value="Transcribed_RNA"/>
</dbReference>
<dbReference type="GO" id="GO:0004553">
    <property type="term" value="F:hydrolase activity, hydrolyzing O-glycosyl compounds"/>
    <property type="evidence" value="ECO:0007669"/>
    <property type="project" value="InterPro"/>
</dbReference>
<keyword evidence="3 4" id="KW-0326">Glycosidase</keyword>
<evidence type="ECO:0000256" key="1">
    <source>
        <dbReference type="ARBA" id="ARBA00005641"/>
    </source>
</evidence>
<dbReference type="GO" id="GO:0000272">
    <property type="term" value="P:polysaccharide catabolic process"/>
    <property type="evidence" value="ECO:0007669"/>
    <property type="project" value="InterPro"/>
</dbReference>
<evidence type="ECO:0000313" key="6">
    <source>
        <dbReference type="EMBL" id="NDV33175.1"/>
    </source>
</evidence>
<reference evidence="6" key="1">
    <citation type="journal article" date="2020" name="J. Eukaryot. Microbiol.">
        <title>De novo Sequencing, Assembly and Annotation of the Transcriptome for the Free-Living Testate Amoeba Arcella intermedia.</title>
        <authorList>
            <person name="Ribeiro G.M."/>
            <person name="Porfirio-Sousa A.L."/>
            <person name="Maurer-Alcala X.X."/>
            <person name="Katz L.A."/>
            <person name="Lahr D.J.G."/>
        </authorList>
    </citation>
    <scope>NUCLEOTIDE SEQUENCE</scope>
</reference>
<dbReference type="PANTHER" id="PTHR35923">
    <property type="entry name" value="MAJOR EXTRACELLULAR ENDOGLUCANASE"/>
    <property type="match status" value="1"/>
</dbReference>
<organism evidence="6">
    <name type="scientific">Arcella intermedia</name>
    <dbReference type="NCBI Taxonomy" id="1963864"/>
    <lineage>
        <taxon>Eukaryota</taxon>
        <taxon>Amoebozoa</taxon>
        <taxon>Tubulinea</taxon>
        <taxon>Elardia</taxon>
        <taxon>Arcellinida</taxon>
        <taxon>Sphaerothecina</taxon>
        <taxon>Arcellidae</taxon>
        <taxon>Arcella</taxon>
    </lineage>
</organism>
<dbReference type="AlphaFoldDB" id="A0A6B2L8B1"/>
<sequence length="355" mass="40055">MEWTSKGGRLYTNNHIFNLKGVSWFGFETSNNVFHGLWAQDYRFFLDFIGNNSFNAIRVPFYLELMLNDATPNSINFYQMNQDLQGLSSLQVLDKIIEAAASRGLLIMLDMHSFKAGTFMQDGLWYDSSHPESVVLSTWEKVVSRYANQWNVFAFDLKNEPWATTWNTGDLTKDWDQAAARIGNHIHSLPGGDRFLIFVEGDNNSPACADACFWGENLIGVHNAPVKLNKMEKLVYSPHCYGPAVASQKYFNDPTFPYNMPAIWDTHYGFVPKETGNAIVIGEWGGPVEGQNGVWMNAFVDYLISKNTTDTFYWCLNPDSGDTGGILGYDWKTPDPAKLALLKKLVPVPTIILPN</sequence>
<evidence type="ECO:0000256" key="2">
    <source>
        <dbReference type="ARBA" id="ARBA00022801"/>
    </source>
</evidence>
<proteinExistence type="inferred from homology"/>
<protein>
    <recommendedName>
        <fullName evidence="5">Glycoside hydrolase family 5 domain-containing protein</fullName>
    </recommendedName>
</protein>
<name>A0A6B2L8B1_9EUKA</name>
<comment type="similarity">
    <text evidence="1 4">Belongs to the glycosyl hydrolase 5 (cellulase A) family.</text>
</comment>
<dbReference type="SUPFAM" id="SSF51445">
    <property type="entry name" value="(Trans)glycosidases"/>
    <property type="match status" value="1"/>
</dbReference>
<evidence type="ECO:0000256" key="4">
    <source>
        <dbReference type="RuleBase" id="RU361153"/>
    </source>
</evidence>
<dbReference type="Gene3D" id="3.20.20.80">
    <property type="entry name" value="Glycosidases"/>
    <property type="match status" value="1"/>
</dbReference>
<keyword evidence="2 4" id="KW-0378">Hydrolase</keyword>